<name>A0ABT5H9L5_9BACE</name>
<evidence type="ECO:0008006" key="3">
    <source>
        <dbReference type="Google" id="ProtNLM"/>
    </source>
</evidence>
<dbReference type="EMBL" id="JAQPYS010000062">
    <property type="protein sequence ID" value="MDC7137000.1"/>
    <property type="molecule type" value="Genomic_DNA"/>
</dbReference>
<dbReference type="SUPFAM" id="SSF48208">
    <property type="entry name" value="Six-hairpin glycosidases"/>
    <property type="match status" value="1"/>
</dbReference>
<evidence type="ECO:0000313" key="1">
    <source>
        <dbReference type="EMBL" id="MDC7137000.1"/>
    </source>
</evidence>
<proteinExistence type="predicted"/>
<comment type="caution">
    <text evidence="1">The sequence shown here is derived from an EMBL/GenBank/DDBJ whole genome shotgun (WGS) entry which is preliminary data.</text>
</comment>
<sequence>MLNIRIIYIYICCLILTFASCKMKDEITCYGGSDSDLVQLLEKEGYTLKFYPSVSEALQNAPEKSGVLLLSDSYPVKGTSISQEDESLIEAKSLRVLVEFPQRIGTTDSSKSDTLNLERIVVCDSINTELPFMSLLSFNRCILKETSDSINHPILVAAKVAGFDKAVYGLKDTETRPVLYYRTPHLLVSTTCISHFASDRYMPEQKIKSLYEYIFRWLLSKNTVTFSSWITYITPSYTPSDVLPENAGYESIKKGIEWFYNGHFLVNSEWKQNWVDKYMGDGTMPIGPSIPDQFQNGDGSLGVLEGHMSEIRYDGSQLYRYWMRADVQGEASYAFAAAGDLLENNEYSKVATNLIDYSFKEYRDSERNDPASPSYGLLGWAYTHKGTYYGDDNARFLLGVIASSALLNDTEWDKKIAEGIIGNFRTTGINGFRGGSLLDTDIQKRGWKSFYDNNTVNLHAHFEAWNWACYLWLYNQTQYEPLLERSKKALSMMMASYPEQWSWTNGIQQERARMILPLAWLYRVEPTEEHLKWLHYMTNELLKNQVTCGGIREELGDESKSSFGHSPSNEAYGSTEASLIFDNGDPVADMLYTTNFAFVGLCEAAKATNDSTYVKAVNQMRDFLIRIQVKSDKFRNVDGAWFRAFNYQDWNYWAANADAGWGAWSTLTGWIQSWIVGTQFLMEKSTSLWELSNRKDISKTANKVIEEMINNNNYK</sequence>
<reference evidence="1 2" key="1">
    <citation type="submission" date="2023-01" db="EMBL/GenBank/DDBJ databases">
        <title>Exploring GABA producing Bacteroides strains toward improving mental health.</title>
        <authorList>
            <person name="Yousuf B."/>
            <person name="Bouhlel N.E."/>
            <person name="Mottawea W."/>
            <person name="Hammami R."/>
        </authorList>
    </citation>
    <scope>NUCLEOTIDE SEQUENCE [LARGE SCALE GENOMIC DNA]</scope>
    <source>
        <strain evidence="1 2">UO.H1054</strain>
    </source>
</reference>
<protein>
    <recommendedName>
        <fullName evidence="3">Alpha-L-rhamnosidase six-hairpin glycosidase domain-containing protein</fullName>
    </recommendedName>
</protein>
<keyword evidence="2" id="KW-1185">Reference proteome</keyword>
<dbReference type="InterPro" id="IPR008928">
    <property type="entry name" value="6-hairpin_glycosidase_sf"/>
</dbReference>
<gene>
    <name evidence="1" type="ORF">PQG98_11740</name>
</gene>
<accession>A0ABT5H9L5</accession>
<dbReference type="PROSITE" id="PS51257">
    <property type="entry name" value="PROKAR_LIPOPROTEIN"/>
    <property type="match status" value="1"/>
</dbReference>
<dbReference type="Proteomes" id="UP001215398">
    <property type="component" value="Unassembled WGS sequence"/>
</dbReference>
<dbReference type="RefSeq" id="WP_272720539.1">
    <property type="nucleotide sequence ID" value="NZ_JAQPYS010000062.1"/>
</dbReference>
<organism evidence="1 2">
    <name type="scientific">Bacteroides zhangwenhongii</name>
    <dbReference type="NCBI Taxonomy" id="2650157"/>
    <lineage>
        <taxon>Bacteria</taxon>
        <taxon>Pseudomonadati</taxon>
        <taxon>Bacteroidota</taxon>
        <taxon>Bacteroidia</taxon>
        <taxon>Bacteroidales</taxon>
        <taxon>Bacteroidaceae</taxon>
        <taxon>Bacteroides</taxon>
    </lineage>
</organism>
<evidence type="ECO:0000313" key="2">
    <source>
        <dbReference type="Proteomes" id="UP001215398"/>
    </source>
</evidence>